<name>Q5R5B9_PONAB</name>
<protein>
    <submittedName>
        <fullName evidence="1">Uncharacterized protein DKFZp469C2331</fullName>
    </submittedName>
</protein>
<proteinExistence type="evidence at transcript level"/>
<gene>
    <name evidence="1" type="primary">DKFZp469C2331</name>
</gene>
<dbReference type="KEGG" id="pon:100173806"/>
<accession>Q5R5B9</accession>
<reference evidence="1" key="1">
    <citation type="submission" date="2004-11" db="EMBL/GenBank/DDBJ databases">
        <authorList>
            <consortium name="The German cDNA Consortium"/>
            <person name="Bloecker H."/>
            <person name="Boecher M."/>
            <person name="Brandt P."/>
            <person name="Mewes H.W."/>
            <person name="Weil B."/>
            <person name="Amid C."/>
            <person name="Osanger A."/>
            <person name="Fobo G."/>
            <person name="Han M."/>
            <person name="Wiemann S."/>
        </authorList>
    </citation>
    <scope>NUCLEOTIDE SEQUENCE</scope>
    <source>
        <tissue evidence="1">Kidney</tissue>
    </source>
</reference>
<evidence type="ECO:0000313" key="1">
    <source>
        <dbReference type="EMBL" id="CAH93047.1"/>
    </source>
</evidence>
<sequence>MSTNGDDHRVKDSLE</sequence>
<organism evidence="1">
    <name type="scientific">Pongo abelii</name>
    <name type="common">Sumatran orangutan</name>
    <name type="synonym">Pongo pygmaeus abelii</name>
    <dbReference type="NCBI Taxonomy" id="9601"/>
    <lineage>
        <taxon>Eukaryota</taxon>
        <taxon>Metazoa</taxon>
        <taxon>Chordata</taxon>
        <taxon>Craniata</taxon>
        <taxon>Vertebrata</taxon>
        <taxon>Euteleostomi</taxon>
        <taxon>Mammalia</taxon>
        <taxon>Eutheria</taxon>
        <taxon>Euarchontoglires</taxon>
        <taxon>Primates</taxon>
        <taxon>Haplorrhini</taxon>
        <taxon>Catarrhini</taxon>
        <taxon>Hominidae</taxon>
        <taxon>Pongo</taxon>
    </lineage>
</organism>
<dbReference type="EMBL" id="CR860943">
    <property type="protein sequence ID" value="CAH93047.1"/>
    <property type="molecule type" value="mRNA"/>
</dbReference>